<reference evidence="2 3" key="1">
    <citation type="submission" date="2018-09" db="EMBL/GenBank/DDBJ databases">
        <title>Genomic investigation of the strawberry pathogen Phytophthora fragariae indicates pathogenicity is determined by transcriptional variation in three key races.</title>
        <authorList>
            <person name="Adams T.M."/>
            <person name="Armitage A.D."/>
            <person name="Sobczyk M.K."/>
            <person name="Bates H.J."/>
            <person name="Dunwell J.M."/>
            <person name="Nellist C.F."/>
            <person name="Harrison R.J."/>
        </authorList>
    </citation>
    <scope>NUCLEOTIDE SEQUENCE [LARGE SCALE GENOMIC DNA]</scope>
    <source>
        <strain evidence="2 3">ONT-3</strain>
    </source>
</reference>
<feature type="region of interest" description="Disordered" evidence="1">
    <location>
        <begin position="133"/>
        <end position="162"/>
    </location>
</feature>
<evidence type="ECO:0000313" key="3">
    <source>
        <dbReference type="Proteomes" id="UP000488956"/>
    </source>
</evidence>
<sequence length="162" mass="17287">MAACYALGRLFSDPQLGTSSAETKREAVKVHAPAAMRCALSSLAGHASSLVSRDAPQGRLRHEPHTCTNSCTASVVAGPASEQHPSLRSVRMVRLRCQRAPQIGSVLLSCNLRCKLPRRRQFSRWLLTAPQATERRAASMSGAGMRAASHGADSRTTEPPAG</sequence>
<dbReference type="Proteomes" id="UP000488956">
    <property type="component" value="Unassembled WGS sequence"/>
</dbReference>
<gene>
    <name evidence="2" type="ORF">PF010_g20435</name>
</gene>
<evidence type="ECO:0000313" key="2">
    <source>
        <dbReference type="EMBL" id="KAE9085503.1"/>
    </source>
</evidence>
<protein>
    <submittedName>
        <fullName evidence="2">Uncharacterized protein</fullName>
    </submittedName>
</protein>
<evidence type="ECO:0000256" key="1">
    <source>
        <dbReference type="SAM" id="MobiDB-lite"/>
    </source>
</evidence>
<organism evidence="2 3">
    <name type="scientific">Phytophthora fragariae</name>
    <dbReference type="NCBI Taxonomy" id="53985"/>
    <lineage>
        <taxon>Eukaryota</taxon>
        <taxon>Sar</taxon>
        <taxon>Stramenopiles</taxon>
        <taxon>Oomycota</taxon>
        <taxon>Peronosporomycetes</taxon>
        <taxon>Peronosporales</taxon>
        <taxon>Peronosporaceae</taxon>
        <taxon>Phytophthora</taxon>
    </lineage>
</organism>
<feature type="compositionally biased region" description="Low complexity" evidence="1">
    <location>
        <begin position="138"/>
        <end position="151"/>
    </location>
</feature>
<comment type="caution">
    <text evidence="2">The sequence shown here is derived from an EMBL/GenBank/DDBJ whole genome shotgun (WGS) entry which is preliminary data.</text>
</comment>
<name>A0A6G0KEX1_9STRA</name>
<proteinExistence type="predicted"/>
<accession>A0A6G0KEX1</accession>
<dbReference type="AlphaFoldDB" id="A0A6G0KEX1"/>
<dbReference type="EMBL" id="QXFX01001739">
    <property type="protein sequence ID" value="KAE9085503.1"/>
    <property type="molecule type" value="Genomic_DNA"/>
</dbReference>